<evidence type="ECO:0000256" key="2">
    <source>
        <dbReference type="ARBA" id="ARBA00022723"/>
    </source>
</evidence>
<keyword evidence="7" id="KW-1185">Reference proteome</keyword>
<comment type="caution">
    <text evidence="6">The sequence shown here is derived from an EMBL/GenBank/DDBJ whole genome shotgun (WGS) entry which is preliminary data.</text>
</comment>
<keyword evidence="2" id="KW-0479">Metal-binding</keyword>
<feature type="domain" description="HhH-GPD" evidence="5">
    <location>
        <begin position="45"/>
        <end position="206"/>
    </location>
</feature>
<dbReference type="Gene3D" id="1.10.1670.10">
    <property type="entry name" value="Helix-hairpin-Helix base-excision DNA repair enzymes (C-terminal)"/>
    <property type="match status" value="1"/>
</dbReference>
<evidence type="ECO:0000313" key="6">
    <source>
        <dbReference type="EMBL" id="CAI8046972.1"/>
    </source>
</evidence>
<dbReference type="Pfam" id="PF00730">
    <property type="entry name" value="HhH-GPD"/>
    <property type="match status" value="1"/>
</dbReference>
<dbReference type="CDD" id="cd00056">
    <property type="entry name" value="ENDO3c"/>
    <property type="match status" value="1"/>
</dbReference>
<evidence type="ECO:0000256" key="1">
    <source>
        <dbReference type="ARBA" id="ARBA00022485"/>
    </source>
</evidence>
<dbReference type="GO" id="GO:0140097">
    <property type="term" value="F:catalytic activity, acting on DNA"/>
    <property type="evidence" value="ECO:0007669"/>
    <property type="project" value="UniProtKB-ARBA"/>
</dbReference>
<dbReference type="PANTHER" id="PTHR10359:SF19">
    <property type="entry name" value="DNA REPAIR GLYCOSYLASE MJ1434-RELATED"/>
    <property type="match status" value="1"/>
</dbReference>
<dbReference type="InterPro" id="IPR011257">
    <property type="entry name" value="DNA_glycosylase"/>
</dbReference>
<evidence type="ECO:0000256" key="3">
    <source>
        <dbReference type="ARBA" id="ARBA00023004"/>
    </source>
</evidence>
<evidence type="ECO:0000259" key="5">
    <source>
        <dbReference type="SMART" id="SM00478"/>
    </source>
</evidence>
<name>A0AA35TH24_GEOBA</name>
<dbReference type="SUPFAM" id="SSF48150">
    <property type="entry name" value="DNA-glycosylase"/>
    <property type="match status" value="1"/>
</dbReference>
<dbReference type="PANTHER" id="PTHR10359">
    <property type="entry name" value="A/G-SPECIFIC ADENINE GLYCOSYLASE/ENDONUCLEASE III"/>
    <property type="match status" value="1"/>
</dbReference>
<keyword evidence="4" id="KW-0411">Iron-sulfur</keyword>
<keyword evidence="1" id="KW-0004">4Fe-4S</keyword>
<dbReference type="EMBL" id="CASHTH010003597">
    <property type="protein sequence ID" value="CAI8046972.1"/>
    <property type="molecule type" value="Genomic_DNA"/>
</dbReference>
<dbReference type="GO" id="GO:0046872">
    <property type="term" value="F:metal ion binding"/>
    <property type="evidence" value="ECO:0007669"/>
    <property type="project" value="UniProtKB-KW"/>
</dbReference>
<evidence type="ECO:0000313" key="7">
    <source>
        <dbReference type="Proteomes" id="UP001174909"/>
    </source>
</evidence>
<dbReference type="Gene3D" id="1.10.340.30">
    <property type="entry name" value="Hypothetical protein, domain 2"/>
    <property type="match status" value="1"/>
</dbReference>
<gene>
    <name evidence="6" type="ORF">GBAR_LOCUS25967</name>
</gene>
<proteinExistence type="predicted"/>
<dbReference type="InterPro" id="IPR003265">
    <property type="entry name" value="HhH-GPD_domain"/>
</dbReference>
<evidence type="ECO:0000256" key="4">
    <source>
        <dbReference type="ARBA" id="ARBA00023014"/>
    </source>
</evidence>
<dbReference type="AlphaFoldDB" id="A0AA35TH24"/>
<organism evidence="6 7">
    <name type="scientific">Geodia barretti</name>
    <name type="common">Barrett's horny sponge</name>
    <dbReference type="NCBI Taxonomy" id="519541"/>
    <lineage>
        <taxon>Eukaryota</taxon>
        <taxon>Metazoa</taxon>
        <taxon>Porifera</taxon>
        <taxon>Demospongiae</taxon>
        <taxon>Heteroscleromorpha</taxon>
        <taxon>Tetractinellida</taxon>
        <taxon>Astrophorina</taxon>
        <taxon>Geodiidae</taxon>
        <taxon>Geodia</taxon>
    </lineage>
</organism>
<dbReference type="SMART" id="SM00478">
    <property type="entry name" value="ENDO3c"/>
    <property type="match status" value="1"/>
</dbReference>
<keyword evidence="3" id="KW-0408">Iron</keyword>
<dbReference type="Proteomes" id="UP001174909">
    <property type="component" value="Unassembled WGS sequence"/>
</dbReference>
<dbReference type="GO" id="GO:0006284">
    <property type="term" value="P:base-excision repair"/>
    <property type="evidence" value="ECO:0007669"/>
    <property type="project" value="InterPro"/>
</dbReference>
<reference evidence="6" key="1">
    <citation type="submission" date="2023-03" db="EMBL/GenBank/DDBJ databases">
        <authorList>
            <person name="Steffen K."/>
            <person name="Cardenas P."/>
        </authorList>
    </citation>
    <scope>NUCLEOTIDE SEQUENCE</scope>
</reference>
<protein>
    <submittedName>
        <fullName evidence="6">DNA repair glycosylase MJ1434</fullName>
    </submittedName>
</protein>
<accession>A0AA35TH24</accession>
<dbReference type="GO" id="GO:0051539">
    <property type="term" value="F:4 iron, 4 sulfur cluster binding"/>
    <property type="evidence" value="ECO:0007669"/>
    <property type="project" value="UniProtKB-KW"/>
</dbReference>
<dbReference type="InterPro" id="IPR023170">
    <property type="entry name" value="HhH_base_excis_C"/>
</dbReference>
<dbReference type="PIRSF" id="PIRSF001435">
    <property type="entry name" value="Nth"/>
    <property type="match status" value="1"/>
</dbReference>
<dbReference type="GO" id="GO:0016787">
    <property type="term" value="F:hydrolase activity"/>
    <property type="evidence" value="ECO:0007669"/>
    <property type="project" value="UniProtKB-ARBA"/>
</dbReference>
<sequence>MTARPRSDTLRDLLPRVYRRLYDSYGPQGWWPGESRFEIIVGAILTQSTAWVNVEKALASLRAAECWSFYAIASLPQDELALVIRSSGYYNAKARKLQAFAHHVIENYGGDLDRMFDSDAGRLRTELLSIHGIGEETADDILVYAAEMPSFVMDTYTRRIVDRLGIVPSGRNPGYGAYQALFQDNLPADAPLFNEFHALLDHHAKYTCTKRAPLCGGCCLADLCPTAEQGVRN</sequence>